<dbReference type="Proteomes" id="UP000053825">
    <property type="component" value="Unassembled WGS sequence"/>
</dbReference>
<sequence>MKALRSIFCQWLLQQHLPTVQFLLCILWTY</sequence>
<keyword evidence="2" id="KW-1185">Reference proteome</keyword>
<organism evidence="1 2">
    <name type="scientific">Habropoda laboriosa</name>
    <dbReference type="NCBI Taxonomy" id="597456"/>
    <lineage>
        <taxon>Eukaryota</taxon>
        <taxon>Metazoa</taxon>
        <taxon>Ecdysozoa</taxon>
        <taxon>Arthropoda</taxon>
        <taxon>Hexapoda</taxon>
        <taxon>Insecta</taxon>
        <taxon>Pterygota</taxon>
        <taxon>Neoptera</taxon>
        <taxon>Endopterygota</taxon>
        <taxon>Hymenoptera</taxon>
        <taxon>Apocrita</taxon>
        <taxon>Aculeata</taxon>
        <taxon>Apoidea</taxon>
        <taxon>Anthophila</taxon>
        <taxon>Apidae</taxon>
        <taxon>Habropoda</taxon>
    </lineage>
</organism>
<dbReference type="AlphaFoldDB" id="A0A0L7QPA6"/>
<reference evidence="1 2" key="1">
    <citation type="submission" date="2015-07" db="EMBL/GenBank/DDBJ databases">
        <title>The genome of Habropoda laboriosa.</title>
        <authorList>
            <person name="Pan H."/>
            <person name="Kapheim K."/>
        </authorList>
    </citation>
    <scope>NUCLEOTIDE SEQUENCE [LARGE SCALE GENOMIC DNA]</scope>
    <source>
        <strain evidence="1">0110345459</strain>
    </source>
</reference>
<evidence type="ECO:0000313" key="1">
    <source>
        <dbReference type="EMBL" id="KOC60462.1"/>
    </source>
</evidence>
<evidence type="ECO:0000313" key="2">
    <source>
        <dbReference type="Proteomes" id="UP000053825"/>
    </source>
</evidence>
<accession>A0A0L7QPA6</accession>
<protein>
    <submittedName>
        <fullName evidence="1">Uncharacterized protein</fullName>
    </submittedName>
</protein>
<name>A0A0L7QPA6_9HYME</name>
<dbReference type="EMBL" id="KQ414821">
    <property type="protein sequence ID" value="KOC60462.1"/>
    <property type="molecule type" value="Genomic_DNA"/>
</dbReference>
<proteinExistence type="predicted"/>
<gene>
    <name evidence="1" type="ORF">WH47_07470</name>
</gene>